<dbReference type="Gene3D" id="6.10.140.2220">
    <property type="match status" value="1"/>
</dbReference>
<keyword evidence="3" id="KW-0862">Zinc</keyword>
<evidence type="ECO:0000313" key="6">
    <source>
        <dbReference type="EMBL" id="CAG2056261.1"/>
    </source>
</evidence>
<protein>
    <recommendedName>
        <fullName evidence="5">MYND-type domain-containing protein</fullName>
    </recommendedName>
</protein>
<dbReference type="InterPro" id="IPR002893">
    <property type="entry name" value="Znf_MYND"/>
</dbReference>
<gene>
    <name evidence="6" type="ORF">TPAB3V08_LOCUS3255</name>
</gene>
<reference evidence="6" key="1">
    <citation type="submission" date="2021-03" db="EMBL/GenBank/DDBJ databases">
        <authorList>
            <person name="Tran Van P."/>
        </authorList>
    </citation>
    <scope>NUCLEOTIDE SEQUENCE</scope>
</reference>
<organism evidence="6 7">
    <name type="scientific">Timema podura</name>
    <name type="common">Walking stick</name>
    <dbReference type="NCBI Taxonomy" id="61482"/>
    <lineage>
        <taxon>Eukaryota</taxon>
        <taxon>Metazoa</taxon>
        <taxon>Ecdysozoa</taxon>
        <taxon>Arthropoda</taxon>
        <taxon>Hexapoda</taxon>
        <taxon>Insecta</taxon>
        <taxon>Pterygota</taxon>
        <taxon>Neoptera</taxon>
        <taxon>Polyneoptera</taxon>
        <taxon>Phasmatodea</taxon>
        <taxon>Timematodea</taxon>
        <taxon>Timematoidea</taxon>
        <taxon>Timematidae</taxon>
        <taxon>Timema</taxon>
    </lineage>
</organism>
<sequence>MDSLSVRTRADPSRSLRIIDRGIELESPRLIVVPIYPRFPIPHPPPSQQDVSLGRKTGYCLPGTHRLDQKSSGFPFVKKQLDATAKIFCFVTSPTLLGDGQMEVEACAVCMRPANQRCSGCHVIYYCSRDHQKSDWKLHRGKCVPFKVVLATCLNYPQTSAYYWGVGARGGKMVELQDGLDEFIHQQLVFHRQAAILSKSVELTNAQLGLETGQQHKTTTVHNKM</sequence>
<keyword evidence="7" id="KW-1185">Reference proteome</keyword>
<evidence type="ECO:0000259" key="5">
    <source>
        <dbReference type="PROSITE" id="PS50865"/>
    </source>
</evidence>
<evidence type="ECO:0000256" key="2">
    <source>
        <dbReference type="ARBA" id="ARBA00022771"/>
    </source>
</evidence>
<dbReference type="Proteomes" id="UP001153148">
    <property type="component" value="Unassembled WGS sequence"/>
</dbReference>
<dbReference type="PROSITE" id="PS01360">
    <property type="entry name" value="ZF_MYND_1"/>
    <property type="match status" value="1"/>
</dbReference>
<proteinExistence type="predicted"/>
<evidence type="ECO:0000256" key="3">
    <source>
        <dbReference type="ARBA" id="ARBA00022833"/>
    </source>
</evidence>
<evidence type="ECO:0000256" key="4">
    <source>
        <dbReference type="PROSITE-ProRule" id="PRU00134"/>
    </source>
</evidence>
<dbReference type="SUPFAM" id="SSF144232">
    <property type="entry name" value="HIT/MYND zinc finger-like"/>
    <property type="match status" value="1"/>
</dbReference>
<name>A0ABN7NTA5_TIMPD</name>
<evidence type="ECO:0000313" key="7">
    <source>
        <dbReference type="Proteomes" id="UP001153148"/>
    </source>
</evidence>
<dbReference type="PROSITE" id="PS50865">
    <property type="entry name" value="ZF_MYND_2"/>
    <property type="match status" value="1"/>
</dbReference>
<feature type="domain" description="MYND-type" evidence="5">
    <location>
        <begin position="107"/>
        <end position="143"/>
    </location>
</feature>
<dbReference type="EMBL" id="CAJPIN010003595">
    <property type="protein sequence ID" value="CAG2056261.1"/>
    <property type="molecule type" value="Genomic_DNA"/>
</dbReference>
<comment type="caution">
    <text evidence="6">The sequence shown here is derived from an EMBL/GenBank/DDBJ whole genome shotgun (WGS) entry which is preliminary data.</text>
</comment>
<keyword evidence="2 4" id="KW-0863">Zinc-finger</keyword>
<evidence type="ECO:0000256" key="1">
    <source>
        <dbReference type="ARBA" id="ARBA00022723"/>
    </source>
</evidence>
<accession>A0ABN7NTA5</accession>
<dbReference type="Pfam" id="PF01753">
    <property type="entry name" value="zf-MYND"/>
    <property type="match status" value="1"/>
</dbReference>
<keyword evidence="1" id="KW-0479">Metal-binding</keyword>